<sequence>MDISEEGSQMDTEKIEKIYRVFKESTELLQKNLDVDFLDAFIETGDNLITGEIQVEDGKPDQATVQKLKQVYADFNWQEYETEELRKAIQLVMIQANRVERIQANHQFTPEAIGMLFNYIIENLPLSQDQVSIFDPAVGTGNLLSTILNYFQDHQVKFNGTGIDNDDTMLAIASMSFIFEHLKVDLYHQDSIDNLLVKNADIVVSDLPVGYYPIDERTVGFETRSSEGHSFVHHLLIEQSMKAVRPGGFGVYLVPSNLFQTEEAKKLLAFFHDKIYLQAILNLPSKMFKDAKAQKSILILQKVGQNAKQADQVLLGEFPDFKEQKEMVAFLKDFKKWAQKSLK</sequence>
<feature type="domain" description="YtxK-like N-terminal helical" evidence="2">
    <location>
        <begin position="16"/>
        <end position="94"/>
    </location>
</feature>
<dbReference type="InterPro" id="IPR029063">
    <property type="entry name" value="SAM-dependent_MTases_sf"/>
</dbReference>
<proteinExistence type="predicted"/>
<dbReference type="GO" id="GO:0003677">
    <property type="term" value="F:DNA binding"/>
    <property type="evidence" value="ECO:0007669"/>
    <property type="project" value="InterPro"/>
</dbReference>
<dbReference type="GO" id="GO:0032259">
    <property type="term" value="P:methylation"/>
    <property type="evidence" value="ECO:0007669"/>
    <property type="project" value="UniProtKB-KW"/>
</dbReference>
<evidence type="ECO:0000313" key="3">
    <source>
        <dbReference type="EMBL" id="EFL95631.1"/>
    </source>
</evidence>
<keyword evidence="3" id="KW-0808">Transferase</keyword>
<evidence type="ECO:0000259" key="2">
    <source>
        <dbReference type="Pfam" id="PF21106"/>
    </source>
</evidence>
<dbReference type="InterPro" id="IPR048375">
    <property type="entry name" value="YtxK-like_N"/>
</dbReference>
<evidence type="ECO:0000313" key="4">
    <source>
        <dbReference type="Proteomes" id="UP000004470"/>
    </source>
</evidence>
<dbReference type="InterPro" id="IPR016843">
    <property type="entry name" value="S-AdoMet-dep_Ade-MeTrfase_prd"/>
</dbReference>
<dbReference type="Proteomes" id="UP000004470">
    <property type="component" value="Unassembled WGS sequence"/>
</dbReference>
<gene>
    <name evidence="3" type="ORF">HMPREF0623_0667</name>
</gene>
<dbReference type="eggNOG" id="COG0827">
    <property type="taxonomic scope" value="Bacteria"/>
</dbReference>
<dbReference type="SUPFAM" id="SSF53335">
    <property type="entry name" value="S-adenosyl-L-methionine-dependent methyltransferases"/>
    <property type="match status" value="1"/>
</dbReference>
<dbReference type="Pfam" id="PF02384">
    <property type="entry name" value="N6_Mtase"/>
    <property type="match status" value="1"/>
</dbReference>
<accession>E0NFR2</accession>
<dbReference type="Gene3D" id="1.10.150.470">
    <property type="match status" value="1"/>
</dbReference>
<reference evidence="3" key="1">
    <citation type="submission" date="2010-07" db="EMBL/GenBank/DDBJ databases">
        <authorList>
            <person name="Muzny D."/>
            <person name="Qin X."/>
            <person name="Deng J."/>
            <person name="Jiang H."/>
            <person name="Liu Y."/>
            <person name="Qu J."/>
            <person name="Song X.-Z."/>
            <person name="Zhang L."/>
            <person name="Thornton R."/>
            <person name="Coyle M."/>
            <person name="Francisco L."/>
            <person name="Jackson L."/>
            <person name="Javaid M."/>
            <person name="Korchina V."/>
            <person name="Kovar C."/>
            <person name="Mata R."/>
            <person name="Mathew T."/>
            <person name="Ngo R."/>
            <person name="Nguyen L."/>
            <person name="Nguyen N."/>
            <person name="Okwuonu G."/>
            <person name="Ongeri F."/>
            <person name="Pham C."/>
            <person name="Simmons D."/>
            <person name="Wilczek-Boney K."/>
            <person name="Hale W."/>
            <person name="Jakkamsetti A."/>
            <person name="Pham P."/>
            <person name="Ruth R."/>
            <person name="San Lucas F."/>
            <person name="Warren J."/>
            <person name="Zhang J."/>
            <person name="Zhao Z."/>
            <person name="Zhou C."/>
            <person name="Zhu D."/>
            <person name="Lee S."/>
            <person name="Bess C."/>
            <person name="Blankenburg K."/>
            <person name="Forbes L."/>
            <person name="Fu Q."/>
            <person name="Gubbala S."/>
            <person name="Hirani K."/>
            <person name="Jayaseelan J.C."/>
            <person name="Lara F."/>
            <person name="Munidasa M."/>
            <person name="Palculict T."/>
            <person name="Patil S."/>
            <person name="Pu L.-L."/>
            <person name="Saada N."/>
            <person name="Tang L."/>
            <person name="Weissenberger G."/>
            <person name="Zhu Y."/>
            <person name="Hemphill L."/>
            <person name="Shang Y."/>
            <person name="Youmans B."/>
            <person name="Ayvaz T."/>
            <person name="Ross M."/>
            <person name="Santibanez J."/>
            <person name="Aqrawi P."/>
            <person name="Gross S."/>
            <person name="Joshi V."/>
            <person name="Fowler G."/>
            <person name="Nazareth L."/>
            <person name="Reid J."/>
            <person name="Worley K."/>
            <person name="Petrosino J."/>
            <person name="Highlander S."/>
            <person name="Gibbs R."/>
        </authorList>
    </citation>
    <scope>NUCLEOTIDE SEQUENCE [LARGE SCALE GENOMIC DNA]</scope>
    <source>
        <strain evidence="3">DSM 20284</strain>
    </source>
</reference>
<dbReference type="GO" id="GO:0009007">
    <property type="term" value="F:site-specific DNA-methyltransferase (adenine-specific) activity"/>
    <property type="evidence" value="ECO:0007669"/>
    <property type="project" value="UniProtKB-EC"/>
</dbReference>
<dbReference type="PANTHER" id="PTHR41313">
    <property type="entry name" value="ADENINE-SPECIFIC METHYLTRANSFERASE"/>
    <property type="match status" value="1"/>
</dbReference>
<comment type="caution">
    <text evidence="3">The sequence shown here is derived from an EMBL/GenBank/DDBJ whole genome shotgun (WGS) entry which is preliminary data.</text>
</comment>
<dbReference type="GO" id="GO:0008170">
    <property type="term" value="F:N-methyltransferase activity"/>
    <property type="evidence" value="ECO:0007669"/>
    <property type="project" value="InterPro"/>
</dbReference>
<dbReference type="AlphaFoldDB" id="E0NFR2"/>
<name>E0NFR2_PEDAC</name>
<dbReference type="InterPro" id="IPR003356">
    <property type="entry name" value="DNA_methylase_A-5"/>
</dbReference>
<organism evidence="3 4">
    <name type="scientific">Pediococcus acidilactici DSM 20284</name>
    <dbReference type="NCBI Taxonomy" id="862514"/>
    <lineage>
        <taxon>Bacteria</taxon>
        <taxon>Bacillati</taxon>
        <taxon>Bacillota</taxon>
        <taxon>Bacilli</taxon>
        <taxon>Lactobacillales</taxon>
        <taxon>Lactobacillaceae</taxon>
        <taxon>Pediococcus</taxon>
        <taxon>Pediococcus acidilactici group</taxon>
    </lineage>
</organism>
<keyword evidence="4" id="KW-1185">Reference proteome</keyword>
<dbReference type="PANTHER" id="PTHR41313:SF1">
    <property type="entry name" value="DNA METHYLASE ADENINE-SPECIFIC DOMAIN-CONTAINING PROTEIN"/>
    <property type="match status" value="1"/>
</dbReference>
<dbReference type="Pfam" id="PF21106">
    <property type="entry name" value="YtxK_like"/>
    <property type="match status" value="1"/>
</dbReference>
<dbReference type="InterPro" id="IPR052933">
    <property type="entry name" value="DNA_Protect_Modify"/>
</dbReference>
<dbReference type="EC" id="2.1.1.72" evidence="3"/>
<feature type="domain" description="DNA methylase adenine-specific" evidence="1">
    <location>
        <begin position="106"/>
        <end position="320"/>
    </location>
</feature>
<dbReference type="Gene3D" id="3.40.50.150">
    <property type="entry name" value="Vaccinia Virus protein VP39"/>
    <property type="match status" value="1"/>
</dbReference>
<dbReference type="EMBL" id="AEEG01000003">
    <property type="protein sequence ID" value="EFL95631.1"/>
    <property type="molecule type" value="Genomic_DNA"/>
</dbReference>
<protein>
    <submittedName>
        <fullName evidence="3">N-6 DNA Methylase</fullName>
        <ecNumber evidence="3">2.1.1.72</ecNumber>
    </submittedName>
</protein>
<keyword evidence="3" id="KW-0489">Methyltransferase</keyword>
<evidence type="ECO:0000259" key="1">
    <source>
        <dbReference type="Pfam" id="PF02384"/>
    </source>
</evidence>
<dbReference type="PIRSF" id="PIRSF026567">
    <property type="entry name" value="Adenine_mtase_bact_prd"/>
    <property type="match status" value="1"/>
</dbReference>
<dbReference type="HOGENOM" id="CLU_073534_0_0_9"/>